<keyword evidence="2" id="KW-0472">Membrane</keyword>
<organism evidence="3 4">
    <name type="scientific">Cylindrotheca closterium</name>
    <dbReference type="NCBI Taxonomy" id="2856"/>
    <lineage>
        <taxon>Eukaryota</taxon>
        <taxon>Sar</taxon>
        <taxon>Stramenopiles</taxon>
        <taxon>Ochrophyta</taxon>
        <taxon>Bacillariophyta</taxon>
        <taxon>Bacillariophyceae</taxon>
        <taxon>Bacillariophycidae</taxon>
        <taxon>Bacillariales</taxon>
        <taxon>Bacillariaceae</taxon>
        <taxon>Cylindrotheca</taxon>
    </lineage>
</organism>
<comment type="caution">
    <text evidence="3">The sequence shown here is derived from an EMBL/GenBank/DDBJ whole genome shotgun (WGS) entry which is preliminary data.</text>
</comment>
<feature type="compositionally biased region" description="Polar residues" evidence="1">
    <location>
        <begin position="23"/>
        <end position="44"/>
    </location>
</feature>
<evidence type="ECO:0000256" key="2">
    <source>
        <dbReference type="SAM" id="Phobius"/>
    </source>
</evidence>
<feature type="transmembrane region" description="Helical" evidence="2">
    <location>
        <begin position="180"/>
        <end position="200"/>
    </location>
</feature>
<dbReference type="Proteomes" id="UP001295423">
    <property type="component" value="Unassembled WGS sequence"/>
</dbReference>
<keyword evidence="2" id="KW-0812">Transmembrane</keyword>
<protein>
    <submittedName>
        <fullName evidence="3">Uncharacterized protein</fullName>
    </submittedName>
</protein>
<dbReference type="EMBL" id="CAKOGP040001925">
    <property type="protein sequence ID" value="CAJ1956859.1"/>
    <property type="molecule type" value="Genomic_DNA"/>
</dbReference>
<proteinExistence type="predicted"/>
<reference evidence="3" key="1">
    <citation type="submission" date="2023-08" db="EMBL/GenBank/DDBJ databases">
        <authorList>
            <person name="Audoor S."/>
            <person name="Bilcke G."/>
        </authorList>
    </citation>
    <scope>NUCLEOTIDE SEQUENCE</scope>
</reference>
<evidence type="ECO:0000313" key="4">
    <source>
        <dbReference type="Proteomes" id="UP001295423"/>
    </source>
</evidence>
<sequence>MFIASSVPRGHAQVIIAKDNDDGTSTQTSQLPPSDIISSQSSHEPSARPSPPLGDDFGPTGIASSSESPSSIRMPPSPTTSETEGLAPSDIMESTCQNTPGFLVKSWIWEEPSVFCDNYRLFCYDQGNLGLAKDHCCICKGPECKPFCNDTDFANGKNTMSTDSDEDAMADNDEGDDNTIVILIGCSLAVLCLFGGAYAIPKYRHRRRLRNRYGSA</sequence>
<accession>A0AAD2PVR4</accession>
<feature type="compositionally biased region" description="Low complexity" evidence="1">
    <location>
        <begin position="64"/>
        <end position="74"/>
    </location>
</feature>
<dbReference type="AlphaFoldDB" id="A0AAD2PVR4"/>
<gene>
    <name evidence="3" type="ORF">CYCCA115_LOCUS16431</name>
</gene>
<keyword evidence="2" id="KW-1133">Transmembrane helix</keyword>
<name>A0AAD2PVR4_9STRA</name>
<keyword evidence="4" id="KW-1185">Reference proteome</keyword>
<feature type="region of interest" description="Disordered" evidence="1">
    <location>
        <begin position="17"/>
        <end position="92"/>
    </location>
</feature>
<evidence type="ECO:0000313" key="3">
    <source>
        <dbReference type="EMBL" id="CAJ1956859.1"/>
    </source>
</evidence>
<evidence type="ECO:0000256" key="1">
    <source>
        <dbReference type="SAM" id="MobiDB-lite"/>
    </source>
</evidence>